<feature type="transmembrane region" description="Helical" evidence="1">
    <location>
        <begin position="102"/>
        <end position="129"/>
    </location>
</feature>
<sequence length="208" mass="23512">MKAFTVMWRTIKALYEDLLLWVWLSVLWWVGVFLVLPAGPVTSGIHNAANRVANYRRVESAFFWDGAKTTIGKSWILLGINLLMIAGVVVNIRFYGASTASWAQIISIVWVWILIIVLMAGQYFFPLLWQQDEMSIKMVLRNAFILALRHPLYTFLMFLFQVILLVVSFVTVLPIFLLTPAAVVLAMNFSLVGLLQELDLAPEPPPGA</sequence>
<dbReference type="EMBL" id="VXRG01000035">
    <property type="protein sequence ID" value="MXY92532.1"/>
    <property type="molecule type" value="Genomic_DNA"/>
</dbReference>
<keyword evidence="1" id="KW-1133">Transmembrane helix</keyword>
<comment type="caution">
    <text evidence="2">The sequence shown here is derived from an EMBL/GenBank/DDBJ whole genome shotgun (WGS) entry which is preliminary data.</text>
</comment>
<organism evidence="2">
    <name type="scientific">Caldilineaceae bacterium SB0664_bin_27</name>
    <dbReference type="NCBI Taxonomy" id="2605260"/>
    <lineage>
        <taxon>Bacteria</taxon>
        <taxon>Bacillati</taxon>
        <taxon>Chloroflexota</taxon>
        <taxon>Caldilineae</taxon>
        <taxon>Caldilineales</taxon>
        <taxon>Caldilineaceae</taxon>
    </lineage>
</organism>
<keyword evidence="1" id="KW-0812">Transmembrane</keyword>
<dbReference type="AlphaFoldDB" id="A0A6B0YS16"/>
<feature type="transmembrane region" description="Helical" evidence="1">
    <location>
        <begin position="150"/>
        <end position="169"/>
    </location>
</feature>
<gene>
    <name evidence="2" type="ORF">F4Y42_03690</name>
</gene>
<reference evidence="2" key="1">
    <citation type="submission" date="2019-09" db="EMBL/GenBank/DDBJ databases">
        <title>Characterisation of the sponge microbiome using genome-centric metagenomics.</title>
        <authorList>
            <person name="Engelberts J.P."/>
            <person name="Robbins S.J."/>
            <person name="De Goeij J.M."/>
            <person name="Aranda M."/>
            <person name="Bell S.C."/>
            <person name="Webster N.S."/>
        </authorList>
    </citation>
    <scope>NUCLEOTIDE SEQUENCE</scope>
    <source>
        <strain evidence="2">SB0664_bin_27</strain>
    </source>
</reference>
<proteinExistence type="predicted"/>
<name>A0A6B0YS16_9CHLR</name>
<evidence type="ECO:0000256" key="1">
    <source>
        <dbReference type="SAM" id="Phobius"/>
    </source>
</evidence>
<feature type="transmembrane region" description="Helical" evidence="1">
    <location>
        <begin position="175"/>
        <end position="195"/>
    </location>
</feature>
<evidence type="ECO:0008006" key="3">
    <source>
        <dbReference type="Google" id="ProtNLM"/>
    </source>
</evidence>
<protein>
    <recommendedName>
        <fullName evidence="3">DUF624 domain-containing protein</fullName>
    </recommendedName>
</protein>
<evidence type="ECO:0000313" key="2">
    <source>
        <dbReference type="EMBL" id="MXY92532.1"/>
    </source>
</evidence>
<feature type="transmembrane region" description="Helical" evidence="1">
    <location>
        <begin position="75"/>
        <end position="96"/>
    </location>
</feature>
<feature type="transmembrane region" description="Helical" evidence="1">
    <location>
        <begin position="20"/>
        <end position="41"/>
    </location>
</feature>
<accession>A0A6B0YS16</accession>
<keyword evidence="1" id="KW-0472">Membrane</keyword>